<keyword evidence="1" id="KW-0472">Membrane</keyword>
<dbReference type="EMBL" id="QRDP01000004">
    <property type="protein sequence ID" value="RED16675.1"/>
    <property type="molecule type" value="Genomic_DNA"/>
</dbReference>
<proteinExistence type="predicted"/>
<protein>
    <submittedName>
        <fullName evidence="2">Uncharacterized protein</fullName>
    </submittedName>
</protein>
<feature type="transmembrane region" description="Helical" evidence="1">
    <location>
        <begin position="304"/>
        <end position="325"/>
    </location>
</feature>
<keyword evidence="1" id="KW-1133">Transmembrane helix</keyword>
<feature type="transmembrane region" description="Helical" evidence="1">
    <location>
        <begin position="248"/>
        <end position="269"/>
    </location>
</feature>
<feature type="transmembrane region" description="Helical" evidence="1">
    <location>
        <begin position="159"/>
        <end position="179"/>
    </location>
</feature>
<feature type="transmembrane region" description="Helical" evidence="1">
    <location>
        <begin position="275"/>
        <end position="292"/>
    </location>
</feature>
<feature type="transmembrane region" description="Helical" evidence="1">
    <location>
        <begin position="54"/>
        <end position="74"/>
    </location>
</feature>
<dbReference type="RefSeq" id="WP_147297649.1">
    <property type="nucleotide sequence ID" value="NZ_QRDP01000004.1"/>
</dbReference>
<organism evidence="2 3">
    <name type="scientific">Parasphingopyxis lamellibrachiae</name>
    <dbReference type="NCBI Taxonomy" id="680125"/>
    <lineage>
        <taxon>Bacteria</taxon>
        <taxon>Pseudomonadati</taxon>
        <taxon>Pseudomonadota</taxon>
        <taxon>Alphaproteobacteria</taxon>
        <taxon>Sphingomonadales</taxon>
        <taxon>Sphingomonadaceae</taxon>
        <taxon>Parasphingopyxis</taxon>
    </lineage>
</organism>
<keyword evidence="3" id="KW-1185">Reference proteome</keyword>
<dbReference type="OrthoDB" id="7067875at2"/>
<feature type="transmembrane region" description="Helical" evidence="1">
    <location>
        <begin position="12"/>
        <end position="34"/>
    </location>
</feature>
<feature type="transmembrane region" description="Helical" evidence="1">
    <location>
        <begin position="218"/>
        <end position="236"/>
    </location>
</feature>
<evidence type="ECO:0000256" key="1">
    <source>
        <dbReference type="SAM" id="Phobius"/>
    </source>
</evidence>
<comment type="caution">
    <text evidence="2">The sequence shown here is derived from an EMBL/GenBank/DDBJ whole genome shotgun (WGS) entry which is preliminary data.</text>
</comment>
<evidence type="ECO:0000313" key="3">
    <source>
        <dbReference type="Proteomes" id="UP000256310"/>
    </source>
</evidence>
<evidence type="ECO:0000313" key="2">
    <source>
        <dbReference type="EMBL" id="RED16675.1"/>
    </source>
</evidence>
<feature type="transmembrane region" description="Helical" evidence="1">
    <location>
        <begin position="95"/>
        <end position="117"/>
    </location>
</feature>
<feature type="transmembrane region" description="Helical" evidence="1">
    <location>
        <begin position="129"/>
        <end position="147"/>
    </location>
</feature>
<gene>
    <name evidence="2" type="ORF">DFR46_1702</name>
</gene>
<dbReference type="Proteomes" id="UP000256310">
    <property type="component" value="Unassembled WGS sequence"/>
</dbReference>
<name>A0A3D9FFS0_9SPHN</name>
<accession>A0A3D9FFS0</accession>
<sequence>MNGRDNRTIGGPPLTGFAITLVLVGLAWAILTLYEFIALDLYPVREEPALFTPYFLARSVFAIIVSIALIGTLYRFAVPYSSLKTSQLDSTAKRIAVWTMILGFGFAALLLASPAILMEITQEDTLIEWASALLLIVGSGCFVAETLRRIQSGPGRDWIAKFELAIAVGMALVLFLIAMEEISWAQRLFEFDTPEEIEQMNWQGEFNFHNLQTDLSETVYYTGVGFFLLVLPLVRETVFRGPEWFDRLLAFAPSRSVAAISAPVAMVYYGHWNLIPIQVTTFCALLAMLIYARAAKKRHDRREFSLFLFLAAGIVFTQGTFLTYGGRMLEVGNASEFTELFITIGLCWYGIDRFKSQCGLVDEPPL</sequence>
<reference evidence="2 3" key="1">
    <citation type="submission" date="2018-07" db="EMBL/GenBank/DDBJ databases">
        <title>Genomic Encyclopedia of Type Strains, Phase IV (KMG-IV): sequencing the most valuable type-strain genomes for metagenomic binning, comparative biology and taxonomic classification.</title>
        <authorList>
            <person name="Goeker M."/>
        </authorList>
    </citation>
    <scope>NUCLEOTIDE SEQUENCE [LARGE SCALE GENOMIC DNA]</scope>
    <source>
        <strain evidence="2 3">DSM 26725</strain>
    </source>
</reference>
<keyword evidence="1" id="KW-0812">Transmembrane</keyword>
<dbReference type="AlphaFoldDB" id="A0A3D9FFS0"/>